<feature type="domain" description="Rhodanese" evidence="1">
    <location>
        <begin position="217"/>
        <end position="251"/>
    </location>
</feature>
<accession>A0A1M7ZPX0</accession>
<dbReference type="PANTHER" id="PTHR46401:SF8">
    <property type="entry name" value="BLL6006 PROTEIN"/>
    <property type="match status" value="1"/>
</dbReference>
<keyword evidence="2" id="KW-0808">Transferase</keyword>
<dbReference type="Pfam" id="PF00534">
    <property type="entry name" value="Glycos_transf_1"/>
    <property type="match status" value="1"/>
</dbReference>
<evidence type="ECO:0000313" key="2">
    <source>
        <dbReference type="EMBL" id="SHO66859.1"/>
    </source>
</evidence>
<sequence length="384" mass="43121">MRVAVMAWYGPKFRGVWNYYLNMARVLRAHAPGCQVCIFHAPDLEPRYRAEVEEATGEPGREMPVASRLADAAALFGLRDRQFARCCEAAGIDVVFEQARFLGRNYPLPVLPWIGDLQHRALPHYFTRRHRLQRDIGFRAQVTFRKHAVVSSQSARSDLLRFIPEPRAKIHVVPFALRLTEEVTPGKIERARRDHGIEGRYLFLPNQLWRHKNHMVALRAFALLAARGFDRTLVLSGGRDDFRHPHYPGEVAALEASLGVSERLRWLGLVPYADLLSLVADADALLNPSLFEGWSTTVEEAKTLGAPMVLSDIDVHREQAGHVAKLFDPADPEAMAGQIEAAVAAAPTDREAARAAARLRNLDDQKTYAGRLSTALEEAVRDFR</sequence>
<dbReference type="STRING" id="1123029.SAMN02745172_03519"/>
<dbReference type="SUPFAM" id="SSF53756">
    <property type="entry name" value="UDP-Glycosyltransferase/glycogen phosphorylase"/>
    <property type="match status" value="1"/>
</dbReference>
<dbReference type="PANTHER" id="PTHR46401">
    <property type="entry name" value="GLYCOSYLTRANSFERASE WBBK-RELATED"/>
    <property type="match status" value="1"/>
</dbReference>
<dbReference type="CDD" id="cd03809">
    <property type="entry name" value="GT4_MtfB-like"/>
    <property type="match status" value="1"/>
</dbReference>
<dbReference type="GO" id="GO:0016757">
    <property type="term" value="F:glycosyltransferase activity"/>
    <property type="evidence" value="ECO:0007669"/>
    <property type="project" value="InterPro"/>
</dbReference>
<reference evidence="2 3" key="1">
    <citation type="submission" date="2016-12" db="EMBL/GenBank/DDBJ databases">
        <authorList>
            <person name="Song W.-J."/>
            <person name="Kurnit D.M."/>
        </authorList>
    </citation>
    <scope>NUCLEOTIDE SEQUENCE [LARGE SCALE GENOMIC DNA]</scope>
    <source>
        <strain evidence="2 3">DSM 19599</strain>
    </source>
</reference>
<protein>
    <submittedName>
        <fullName evidence="2">Glycosyltransferase involved in cell wall bisynthesis</fullName>
    </submittedName>
</protein>
<dbReference type="RefSeq" id="WP_073631117.1">
    <property type="nucleotide sequence ID" value="NZ_FRXO01000008.1"/>
</dbReference>
<dbReference type="PROSITE" id="PS50206">
    <property type="entry name" value="RHODANESE_3"/>
    <property type="match status" value="1"/>
</dbReference>
<dbReference type="Gene3D" id="3.40.50.2000">
    <property type="entry name" value="Glycogen Phosphorylase B"/>
    <property type="match status" value="2"/>
</dbReference>
<evidence type="ECO:0000259" key="1">
    <source>
        <dbReference type="PROSITE" id="PS50206"/>
    </source>
</evidence>
<evidence type="ECO:0000313" key="3">
    <source>
        <dbReference type="Proteomes" id="UP000186406"/>
    </source>
</evidence>
<dbReference type="EMBL" id="FRXO01000008">
    <property type="protein sequence ID" value="SHO66859.1"/>
    <property type="molecule type" value="Genomic_DNA"/>
</dbReference>
<dbReference type="InterPro" id="IPR001296">
    <property type="entry name" value="Glyco_trans_1"/>
</dbReference>
<dbReference type="OrthoDB" id="9801609at2"/>
<gene>
    <name evidence="2" type="ORF">SAMN02745172_03519</name>
</gene>
<dbReference type="AlphaFoldDB" id="A0A1M7ZPX0"/>
<dbReference type="Proteomes" id="UP000186406">
    <property type="component" value="Unassembled WGS sequence"/>
</dbReference>
<organism evidence="2 3">
    <name type="scientific">Pseudoxanthobacter soli DSM 19599</name>
    <dbReference type="NCBI Taxonomy" id="1123029"/>
    <lineage>
        <taxon>Bacteria</taxon>
        <taxon>Pseudomonadati</taxon>
        <taxon>Pseudomonadota</taxon>
        <taxon>Alphaproteobacteria</taxon>
        <taxon>Hyphomicrobiales</taxon>
        <taxon>Segnochrobactraceae</taxon>
        <taxon>Pseudoxanthobacter</taxon>
    </lineage>
</organism>
<keyword evidence="3" id="KW-1185">Reference proteome</keyword>
<dbReference type="InterPro" id="IPR001763">
    <property type="entry name" value="Rhodanese-like_dom"/>
</dbReference>
<name>A0A1M7ZPX0_9HYPH</name>
<proteinExistence type="predicted"/>